<evidence type="ECO:0000313" key="4">
    <source>
        <dbReference type="Proteomes" id="UP000595703"/>
    </source>
</evidence>
<reference evidence="3 4" key="1">
    <citation type="journal article" date="2010" name="J. Bacteriol.">
        <title>Biochemical characterization of a novel indole prenyltransferase from Streptomyces sp. SN-593.</title>
        <authorList>
            <person name="Takahashi S."/>
            <person name="Takagi H."/>
            <person name="Toyoda A."/>
            <person name="Uramoto M."/>
            <person name="Nogawa T."/>
            <person name="Ueki M."/>
            <person name="Sakaki Y."/>
            <person name="Osada H."/>
        </authorList>
    </citation>
    <scope>NUCLEOTIDE SEQUENCE [LARGE SCALE GENOMIC DNA]</scope>
    <source>
        <strain evidence="3 4">SN-593</strain>
    </source>
</reference>
<dbReference type="Pfam" id="PF14016">
    <property type="entry name" value="DUF4232"/>
    <property type="match status" value="1"/>
</dbReference>
<feature type="compositionally biased region" description="Low complexity" evidence="1">
    <location>
        <begin position="66"/>
        <end position="105"/>
    </location>
</feature>
<feature type="compositionally biased region" description="Low complexity" evidence="1">
    <location>
        <begin position="14"/>
        <end position="32"/>
    </location>
</feature>
<evidence type="ECO:0000259" key="2">
    <source>
        <dbReference type="Pfam" id="PF14016"/>
    </source>
</evidence>
<dbReference type="AlphaFoldDB" id="A0A7U3UT92"/>
<evidence type="ECO:0000256" key="1">
    <source>
        <dbReference type="SAM" id="MobiDB-lite"/>
    </source>
</evidence>
<feature type="region of interest" description="Disordered" evidence="1">
    <location>
        <begin position="53"/>
        <end position="131"/>
    </location>
</feature>
<dbReference type="InterPro" id="IPR025326">
    <property type="entry name" value="DUF4232"/>
</dbReference>
<dbReference type="Proteomes" id="UP000595703">
    <property type="component" value="Chromosome"/>
</dbReference>
<reference evidence="3 4" key="4">
    <citation type="journal article" date="2020" name="Sci. Rep.">
        <title>beta-carboline chemical signals induce reveromycin production through a LuxR family regulator in Streptomyces sp. SN-593.</title>
        <authorList>
            <person name="Panthee S."/>
            <person name="Kito N."/>
            <person name="Hayashi T."/>
            <person name="Shimizu T."/>
            <person name="Ishikawa J."/>
            <person name="Hamamoto H."/>
            <person name="Osada H."/>
            <person name="Takahashi S."/>
        </authorList>
    </citation>
    <scope>NUCLEOTIDE SEQUENCE [LARGE SCALE GENOMIC DNA]</scope>
    <source>
        <strain evidence="3 4">SN-593</strain>
    </source>
</reference>
<feature type="region of interest" description="Disordered" evidence="1">
    <location>
        <begin position="1"/>
        <end position="32"/>
    </location>
</feature>
<organism evidence="3 4">
    <name type="scientific">Actinacidiphila reveromycinica</name>
    <dbReference type="NCBI Taxonomy" id="659352"/>
    <lineage>
        <taxon>Bacteria</taxon>
        <taxon>Bacillati</taxon>
        <taxon>Actinomycetota</taxon>
        <taxon>Actinomycetes</taxon>
        <taxon>Kitasatosporales</taxon>
        <taxon>Streptomycetaceae</taxon>
        <taxon>Actinacidiphila</taxon>
    </lineage>
</organism>
<feature type="compositionally biased region" description="Gly residues" evidence="1">
    <location>
        <begin position="121"/>
        <end position="130"/>
    </location>
</feature>
<proteinExistence type="predicted"/>
<gene>
    <name evidence="3" type="ORF">RVR_4606</name>
</gene>
<feature type="domain" description="DUF4232" evidence="2">
    <location>
        <begin position="135"/>
        <end position="263"/>
    </location>
</feature>
<dbReference type="RefSeq" id="WP_202234584.1">
    <property type="nucleotide sequence ID" value="NZ_AP018365.1"/>
</dbReference>
<name>A0A7U3UT92_9ACTN</name>
<keyword evidence="4" id="KW-1185">Reference proteome</keyword>
<sequence>MSSTRSSHTRTSHTRTGGSHATGHTRTGGTRARLAVTAAAVVVAALSMTACTDDGTGSRDEGAAHGGPSTTAPAPAGTPHPSGTPTAPAARTPETDAASKAPAAGGTAGQSGGSKAAGASGRTGSGGAAGGAVTCEGSTTKMTAAPLNRPVNHMLLTVTNTGDRTCYLYGYPALDFTGAQAVPPVVEESHPQAVVTLFPGESGYASVRLSAADGSGRYGYTAKTLAVLFSGRSGAGSVGAAAHPALPAEGVYIDDTLTTTYWQQTMDEALTW</sequence>
<evidence type="ECO:0000313" key="3">
    <source>
        <dbReference type="EMBL" id="BBA98432.1"/>
    </source>
</evidence>
<dbReference type="EMBL" id="AP018365">
    <property type="protein sequence ID" value="BBA98432.1"/>
    <property type="molecule type" value="Genomic_DNA"/>
</dbReference>
<dbReference type="KEGG" id="arev:RVR_4606"/>
<accession>A0A7U3UT92</accession>
<reference evidence="3 4" key="2">
    <citation type="journal article" date="2011" name="J. Antibiot.">
        <title>Furaquinocins I and J: novel polyketide isoprenoid hybrid compounds from Streptomyces reveromyceticus SN-593.</title>
        <authorList>
            <person name="Panthee S."/>
            <person name="Takahashi S."/>
            <person name="Takagi H."/>
            <person name="Nogawa T."/>
            <person name="Oowada E."/>
            <person name="Uramoto M."/>
            <person name="Osada H."/>
        </authorList>
    </citation>
    <scope>NUCLEOTIDE SEQUENCE [LARGE SCALE GENOMIC DNA]</scope>
    <source>
        <strain evidence="3 4">SN-593</strain>
    </source>
</reference>
<reference evidence="3 4" key="3">
    <citation type="journal article" date="2011" name="Nat. Chem. Biol.">
        <title>Reveromycin A biosynthesis uses RevG and RevJ for stereospecific spiroacetal formation.</title>
        <authorList>
            <person name="Takahashi S."/>
            <person name="Toyoda A."/>
            <person name="Sekiyama Y."/>
            <person name="Takagi H."/>
            <person name="Nogawa T."/>
            <person name="Uramoto M."/>
            <person name="Suzuki R."/>
            <person name="Koshino H."/>
            <person name="Kumano T."/>
            <person name="Panthee S."/>
            <person name="Dairi T."/>
            <person name="Ishikawa J."/>
            <person name="Ikeda H."/>
            <person name="Sakaki Y."/>
            <person name="Osada H."/>
        </authorList>
    </citation>
    <scope>NUCLEOTIDE SEQUENCE [LARGE SCALE GENOMIC DNA]</scope>
    <source>
        <strain evidence="3 4">SN-593</strain>
    </source>
</reference>
<protein>
    <recommendedName>
        <fullName evidence="2">DUF4232 domain-containing protein</fullName>
    </recommendedName>
</protein>